<organism evidence="7 8">
    <name type="scientific">Nocardioides oceani</name>
    <dbReference type="NCBI Taxonomy" id="3058369"/>
    <lineage>
        <taxon>Bacteria</taxon>
        <taxon>Bacillati</taxon>
        <taxon>Actinomycetota</taxon>
        <taxon>Actinomycetes</taxon>
        <taxon>Propionibacteriales</taxon>
        <taxon>Nocardioidaceae</taxon>
        <taxon>Nocardioides</taxon>
    </lineage>
</organism>
<evidence type="ECO:0000256" key="1">
    <source>
        <dbReference type="ARBA" id="ARBA00004651"/>
    </source>
</evidence>
<dbReference type="EMBL" id="JAUHJQ010000007">
    <property type="protein sequence ID" value="MDN4174514.1"/>
    <property type="molecule type" value="Genomic_DNA"/>
</dbReference>
<name>A0ABT8FIK1_9ACTN</name>
<feature type="transmembrane region" description="Helical" evidence="6">
    <location>
        <begin position="137"/>
        <end position="155"/>
    </location>
</feature>
<keyword evidence="4 6" id="KW-1133">Transmembrane helix</keyword>
<comment type="subcellular location">
    <subcellularLocation>
        <location evidence="1">Cell membrane</location>
        <topology evidence="1">Multi-pass membrane protein</topology>
    </subcellularLocation>
</comment>
<feature type="transmembrane region" description="Helical" evidence="6">
    <location>
        <begin position="353"/>
        <end position="374"/>
    </location>
</feature>
<evidence type="ECO:0000313" key="7">
    <source>
        <dbReference type="EMBL" id="MDN4174514.1"/>
    </source>
</evidence>
<feature type="transmembrane region" description="Helical" evidence="6">
    <location>
        <begin position="242"/>
        <end position="262"/>
    </location>
</feature>
<dbReference type="InterPro" id="IPR050833">
    <property type="entry name" value="Poly_Biosynth_Transport"/>
</dbReference>
<sequence>MINGTDSTARLRGVVSSLGASFFARLMVFPLTAAAALGNSSIILSVHGAPMFAVYAVATTPLQLIQFMDLGMGAGVINAISTTRENDQARIATLVTATKLLSISTLAVILLAGLTLITGSWADLFGVGEYGIPDLDLLIAISIATLSLCIPLGLGQRVLVGLGRNPAVVASGAIAPSITLAATGVLCATGAPPAYLIASPALGALVSSLMLYIWACRSLNFRARRLFTFTGTPVRSLVSQGIAYLILSVASMLPFQLARVFLARNNTVEAVAQFSLANQFYLPTWSFISATGVALWPIYARSRSAGRFEPVFVYKIAAGFAVSSIVSGGLLVLLGPRLASVVSDGEVRPDREIFLAAAFLLLSQAGQFALGVSLTSPRDLWFQARWASAGAVAALAGLTVTSSYAALTPYLVIAITVVVFQLLPNLGRLEQMRIRLSRHEGSVRP</sequence>
<feature type="transmembrane region" description="Helical" evidence="6">
    <location>
        <begin position="52"/>
        <end position="79"/>
    </location>
</feature>
<evidence type="ECO:0000256" key="3">
    <source>
        <dbReference type="ARBA" id="ARBA00022692"/>
    </source>
</evidence>
<keyword evidence="5 6" id="KW-0472">Membrane</keyword>
<keyword evidence="8" id="KW-1185">Reference proteome</keyword>
<evidence type="ECO:0000256" key="2">
    <source>
        <dbReference type="ARBA" id="ARBA00022475"/>
    </source>
</evidence>
<gene>
    <name evidence="7" type="ORF">QWY28_16255</name>
</gene>
<feature type="transmembrane region" description="Helical" evidence="6">
    <location>
        <begin position="386"/>
        <end position="404"/>
    </location>
</feature>
<feature type="transmembrane region" description="Helical" evidence="6">
    <location>
        <begin position="167"/>
        <end position="191"/>
    </location>
</feature>
<feature type="transmembrane region" description="Helical" evidence="6">
    <location>
        <begin position="91"/>
        <end position="117"/>
    </location>
</feature>
<feature type="transmembrane region" description="Helical" evidence="6">
    <location>
        <begin position="22"/>
        <end position="46"/>
    </location>
</feature>
<dbReference type="RefSeq" id="WP_300953608.1">
    <property type="nucleotide sequence ID" value="NZ_JAUHJQ010000007.1"/>
</dbReference>
<dbReference type="PANTHER" id="PTHR30250">
    <property type="entry name" value="PST FAMILY PREDICTED COLANIC ACID TRANSPORTER"/>
    <property type="match status" value="1"/>
</dbReference>
<keyword evidence="2" id="KW-1003">Cell membrane</keyword>
<accession>A0ABT8FIK1</accession>
<feature type="transmembrane region" description="Helical" evidence="6">
    <location>
        <begin position="197"/>
        <end position="215"/>
    </location>
</feature>
<protein>
    <submittedName>
        <fullName evidence="7">Oligosaccharide flippase family protein</fullName>
    </submittedName>
</protein>
<evidence type="ECO:0000313" key="8">
    <source>
        <dbReference type="Proteomes" id="UP001168620"/>
    </source>
</evidence>
<feature type="transmembrane region" description="Helical" evidence="6">
    <location>
        <begin position="410"/>
        <end position="429"/>
    </location>
</feature>
<reference evidence="7" key="1">
    <citation type="submission" date="2023-06" db="EMBL/GenBank/DDBJ databases">
        <title>Draft genome sequence of Nocardioides sp. SOB77.</title>
        <authorList>
            <person name="Zhang G."/>
        </authorList>
    </citation>
    <scope>NUCLEOTIDE SEQUENCE</scope>
    <source>
        <strain evidence="7">SOB77</strain>
    </source>
</reference>
<feature type="transmembrane region" description="Helical" evidence="6">
    <location>
        <begin position="282"/>
        <end position="300"/>
    </location>
</feature>
<feature type="transmembrane region" description="Helical" evidence="6">
    <location>
        <begin position="312"/>
        <end position="333"/>
    </location>
</feature>
<comment type="caution">
    <text evidence="7">The sequence shown here is derived from an EMBL/GenBank/DDBJ whole genome shotgun (WGS) entry which is preliminary data.</text>
</comment>
<dbReference type="Proteomes" id="UP001168620">
    <property type="component" value="Unassembled WGS sequence"/>
</dbReference>
<proteinExistence type="predicted"/>
<evidence type="ECO:0000256" key="4">
    <source>
        <dbReference type="ARBA" id="ARBA00022989"/>
    </source>
</evidence>
<evidence type="ECO:0000256" key="5">
    <source>
        <dbReference type="ARBA" id="ARBA00023136"/>
    </source>
</evidence>
<keyword evidence="3 6" id="KW-0812">Transmembrane</keyword>
<dbReference type="PANTHER" id="PTHR30250:SF26">
    <property type="entry name" value="PSMA PROTEIN"/>
    <property type="match status" value="1"/>
</dbReference>
<evidence type="ECO:0000256" key="6">
    <source>
        <dbReference type="SAM" id="Phobius"/>
    </source>
</evidence>